<dbReference type="EMBL" id="BMVW01000003">
    <property type="protein sequence ID" value="GGZ03207.1"/>
    <property type="molecule type" value="Genomic_DNA"/>
</dbReference>
<sequence length="260" mass="29025">MKQTRPPQPTRRQVLTAAGLSAAAVTGLQTAAPPARAATWRLHADTALSGQGKLYSGSTNRSQPRCDTAASSDCPGPGALSVYWGGLYVHSTASNMLRTGPFTSCAAPFPGQGTADRVRWASARAWRPEYRFAGRILVRGISPHRPDPWTGLVFHPVHITNCDNYWIRIWERDQPRLTFGREVDDRETAVLRTRFPWPALNTWHTYRIDVLPGSRVRFHWNGTRIFDTTDPAHAFSGGGPVGMRLDYFDTVLHETRVHRP</sequence>
<dbReference type="Proteomes" id="UP000622166">
    <property type="component" value="Unassembled WGS sequence"/>
</dbReference>
<dbReference type="Gene3D" id="2.60.120.560">
    <property type="entry name" value="Exo-inulinase, domain 1"/>
    <property type="match status" value="1"/>
</dbReference>
<reference evidence="3" key="1">
    <citation type="journal article" date="2014" name="Int. J. Syst. Evol. Microbiol.">
        <title>Complete genome sequence of Corynebacterium casei LMG S-19264T (=DSM 44701T), isolated from a smear-ripened cheese.</title>
        <authorList>
            <consortium name="US DOE Joint Genome Institute (JGI-PGF)"/>
            <person name="Walter F."/>
            <person name="Albersmeier A."/>
            <person name="Kalinowski J."/>
            <person name="Ruckert C."/>
        </authorList>
    </citation>
    <scope>NUCLEOTIDE SEQUENCE</scope>
    <source>
        <strain evidence="3">JCM 4815</strain>
    </source>
</reference>
<feature type="compositionally biased region" description="Polar residues" evidence="1">
    <location>
        <begin position="56"/>
        <end position="71"/>
    </location>
</feature>
<dbReference type="AlphaFoldDB" id="A0A918PE72"/>
<evidence type="ECO:0000313" key="4">
    <source>
        <dbReference type="Proteomes" id="UP000622166"/>
    </source>
</evidence>
<keyword evidence="4" id="KW-1185">Reference proteome</keyword>
<protein>
    <submittedName>
        <fullName evidence="3">Uncharacterized protein</fullName>
    </submittedName>
</protein>
<comment type="caution">
    <text evidence="3">The sequence shown here is derived from an EMBL/GenBank/DDBJ whole genome shotgun (WGS) entry which is preliminary data.</text>
</comment>
<accession>A0A918PE72</accession>
<name>A0A918PE72_9ACTN</name>
<keyword evidence="2" id="KW-0732">Signal</keyword>
<dbReference type="RefSeq" id="WP_189857855.1">
    <property type="nucleotide sequence ID" value="NZ_BMVW01000003.1"/>
</dbReference>
<feature type="signal peptide" evidence="2">
    <location>
        <begin position="1"/>
        <end position="37"/>
    </location>
</feature>
<evidence type="ECO:0000256" key="2">
    <source>
        <dbReference type="SAM" id="SignalP"/>
    </source>
</evidence>
<evidence type="ECO:0000313" key="3">
    <source>
        <dbReference type="EMBL" id="GGZ03207.1"/>
    </source>
</evidence>
<evidence type="ECO:0000256" key="1">
    <source>
        <dbReference type="SAM" id="MobiDB-lite"/>
    </source>
</evidence>
<dbReference type="PROSITE" id="PS51318">
    <property type="entry name" value="TAT"/>
    <property type="match status" value="1"/>
</dbReference>
<organism evidence="3 4">
    <name type="scientific">Streptomyces poonensis</name>
    <dbReference type="NCBI Taxonomy" id="68255"/>
    <lineage>
        <taxon>Bacteria</taxon>
        <taxon>Bacillati</taxon>
        <taxon>Actinomycetota</taxon>
        <taxon>Actinomycetes</taxon>
        <taxon>Kitasatosporales</taxon>
        <taxon>Streptomycetaceae</taxon>
        <taxon>Streptomyces</taxon>
    </lineage>
</organism>
<feature type="region of interest" description="Disordered" evidence="1">
    <location>
        <begin position="51"/>
        <end position="71"/>
    </location>
</feature>
<gene>
    <name evidence="3" type="ORF">GCM10010365_22460</name>
</gene>
<reference evidence="3" key="2">
    <citation type="submission" date="2020-09" db="EMBL/GenBank/DDBJ databases">
        <authorList>
            <person name="Sun Q."/>
            <person name="Ohkuma M."/>
        </authorList>
    </citation>
    <scope>NUCLEOTIDE SEQUENCE</scope>
    <source>
        <strain evidence="3">JCM 4815</strain>
    </source>
</reference>
<feature type="chain" id="PRO_5037449227" evidence="2">
    <location>
        <begin position="38"/>
        <end position="260"/>
    </location>
</feature>
<dbReference type="InterPro" id="IPR006311">
    <property type="entry name" value="TAT_signal"/>
</dbReference>
<proteinExistence type="predicted"/>